<comment type="caution">
    <text evidence="9">The sequence shown here is derived from an EMBL/GenBank/DDBJ whole genome shotgun (WGS) entry which is preliminary data.</text>
</comment>
<accession>A0ABR5VL88</accession>
<sequence>MNVAGLFSGIGGLELPFEAHGANTVLLCDAWDSSRSVLSAHFPDVRLSDDVRELDELPDGVDIVTAGFPCTDLSQAGRMAGIRGEESGLVEHVFRLLRAREVEWLVLENVRNMLVLDGGRAMSYLVSELEALGFRWAYRLVDSRFTGVPQRRHRVLLVASRHHDPRTVLFADEHGEPGSSIFRDDAFGFYWTEGLTGLGWAQDAVPPLKGGSGLGIPSPPAVWVPGADTGRRLVTPCIEDAEALQGFERGWTAPAQLDRRGKSARWKLVGNAVTVGVAEWLIGRLHRPGEVVVPHRRLNTPGRWPHAAYGTAGEVWKFEASSWPIRREYRHLLDLLTQDAANPLSQRASAGFLSRVKRSRLRFVPEFLADLEQHVEYMASGDTHHGKKRRIAAA</sequence>
<protein>
    <recommendedName>
        <fullName evidence="8">Cytosine-specific methyltransferase</fullName>
        <ecNumber evidence="8">2.1.1.37</ecNumber>
    </recommendedName>
</protein>
<dbReference type="PRINTS" id="PR00105">
    <property type="entry name" value="C5METTRFRASE"/>
</dbReference>
<dbReference type="PANTHER" id="PTHR46098">
    <property type="entry name" value="TRNA (CYTOSINE(38)-C(5))-METHYLTRANSFERASE"/>
    <property type="match status" value="1"/>
</dbReference>
<name>A0ABR5VL88_MARGR</name>
<evidence type="ECO:0000256" key="5">
    <source>
        <dbReference type="ARBA" id="ARBA00047422"/>
    </source>
</evidence>
<evidence type="ECO:0000256" key="4">
    <source>
        <dbReference type="ARBA" id="ARBA00022747"/>
    </source>
</evidence>
<organism evidence="9 10">
    <name type="scientific">Marichromatium gracile</name>
    <name type="common">Chromatium gracile</name>
    <dbReference type="NCBI Taxonomy" id="1048"/>
    <lineage>
        <taxon>Bacteria</taxon>
        <taxon>Pseudomonadati</taxon>
        <taxon>Pseudomonadota</taxon>
        <taxon>Gammaproteobacteria</taxon>
        <taxon>Chromatiales</taxon>
        <taxon>Chromatiaceae</taxon>
        <taxon>Marichromatium</taxon>
    </lineage>
</organism>
<keyword evidence="1 6" id="KW-0489">Methyltransferase</keyword>
<evidence type="ECO:0000256" key="7">
    <source>
        <dbReference type="RuleBase" id="RU000416"/>
    </source>
</evidence>
<dbReference type="EMBL" id="LSYU01000001">
    <property type="protein sequence ID" value="KXX66480.1"/>
    <property type="molecule type" value="Genomic_DNA"/>
</dbReference>
<keyword evidence="10" id="KW-1185">Reference proteome</keyword>
<reference evidence="9 10" key="1">
    <citation type="submission" date="2016-02" db="EMBL/GenBank/DDBJ databases">
        <title>Genome sequence of Marichromatium gracile YL-28, a purple sulfur bacterium.</title>
        <authorList>
            <person name="Zhao C."/>
            <person name="Hong X."/>
            <person name="Chen S."/>
            <person name="Yang S."/>
        </authorList>
    </citation>
    <scope>NUCLEOTIDE SEQUENCE [LARGE SCALE GENOMIC DNA]</scope>
    <source>
        <strain evidence="9 10">YL28</strain>
    </source>
</reference>
<gene>
    <name evidence="9" type="ORF">AY586_00325</name>
</gene>
<dbReference type="NCBIfam" id="TIGR00675">
    <property type="entry name" value="dcm"/>
    <property type="match status" value="1"/>
</dbReference>
<evidence type="ECO:0000256" key="2">
    <source>
        <dbReference type="ARBA" id="ARBA00022679"/>
    </source>
</evidence>
<keyword evidence="3 6" id="KW-0949">S-adenosyl-L-methionine</keyword>
<dbReference type="InterPro" id="IPR029063">
    <property type="entry name" value="SAM-dependent_MTases_sf"/>
</dbReference>
<evidence type="ECO:0000256" key="6">
    <source>
        <dbReference type="PROSITE-ProRule" id="PRU01016"/>
    </source>
</evidence>
<keyword evidence="2 6" id="KW-0808">Transferase</keyword>
<comment type="catalytic activity">
    <reaction evidence="5 8">
        <text>a 2'-deoxycytidine in DNA + S-adenosyl-L-methionine = a 5-methyl-2'-deoxycytidine in DNA + S-adenosyl-L-homocysteine + H(+)</text>
        <dbReference type="Rhea" id="RHEA:13681"/>
        <dbReference type="Rhea" id="RHEA-COMP:11369"/>
        <dbReference type="Rhea" id="RHEA-COMP:11370"/>
        <dbReference type="ChEBI" id="CHEBI:15378"/>
        <dbReference type="ChEBI" id="CHEBI:57856"/>
        <dbReference type="ChEBI" id="CHEBI:59789"/>
        <dbReference type="ChEBI" id="CHEBI:85452"/>
        <dbReference type="ChEBI" id="CHEBI:85454"/>
        <dbReference type="EC" id="2.1.1.37"/>
    </reaction>
</comment>
<dbReference type="PROSITE" id="PS00094">
    <property type="entry name" value="C5_MTASE_1"/>
    <property type="match status" value="1"/>
</dbReference>
<evidence type="ECO:0000256" key="1">
    <source>
        <dbReference type="ARBA" id="ARBA00022603"/>
    </source>
</evidence>
<dbReference type="InterPro" id="IPR001525">
    <property type="entry name" value="C5_MeTfrase"/>
</dbReference>
<comment type="similarity">
    <text evidence="6 7">Belongs to the class I-like SAM-binding methyltransferase superfamily. C5-methyltransferase family.</text>
</comment>
<dbReference type="InterPro" id="IPR018117">
    <property type="entry name" value="C5_DNA_meth_AS"/>
</dbReference>
<evidence type="ECO:0000313" key="9">
    <source>
        <dbReference type="EMBL" id="KXX66480.1"/>
    </source>
</evidence>
<dbReference type="SUPFAM" id="SSF53335">
    <property type="entry name" value="S-adenosyl-L-methionine-dependent methyltransferases"/>
    <property type="match status" value="1"/>
</dbReference>
<evidence type="ECO:0000313" key="10">
    <source>
        <dbReference type="Proteomes" id="UP000075766"/>
    </source>
</evidence>
<dbReference type="PANTHER" id="PTHR46098:SF1">
    <property type="entry name" value="TRNA (CYTOSINE(38)-C(5))-METHYLTRANSFERASE"/>
    <property type="match status" value="1"/>
</dbReference>
<dbReference type="Gene3D" id="3.40.50.150">
    <property type="entry name" value="Vaccinia Virus protein VP39"/>
    <property type="match status" value="1"/>
</dbReference>
<dbReference type="PROSITE" id="PS51679">
    <property type="entry name" value="SAM_MT_C5"/>
    <property type="match status" value="1"/>
</dbReference>
<evidence type="ECO:0000256" key="3">
    <source>
        <dbReference type="ARBA" id="ARBA00022691"/>
    </source>
</evidence>
<evidence type="ECO:0000256" key="8">
    <source>
        <dbReference type="RuleBase" id="RU000417"/>
    </source>
</evidence>
<dbReference type="Pfam" id="PF00145">
    <property type="entry name" value="DNA_methylase"/>
    <property type="match status" value="1"/>
</dbReference>
<dbReference type="InterPro" id="IPR050750">
    <property type="entry name" value="C5-MTase"/>
</dbReference>
<proteinExistence type="inferred from homology"/>
<keyword evidence="4" id="KW-0680">Restriction system</keyword>
<dbReference type="Proteomes" id="UP000075766">
    <property type="component" value="Unassembled WGS sequence"/>
</dbReference>
<feature type="active site" evidence="6">
    <location>
        <position position="70"/>
    </location>
</feature>
<dbReference type="EC" id="2.1.1.37" evidence="8"/>